<evidence type="ECO:0000256" key="2">
    <source>
        <dbReference type="SAM" id="Coils"/>
    </source>
</evidence>
<accession>A0A5S9IN84</accession>
<proteinExistence type="predicted"/>
<evidence type="ECO:0000313" key="5">
    <source>
        <dbReference type="EMBL" id="BBM85013.1"/>
    </source>
</evidence>
<evidence type="ECO:0000256" key="1">
    <source>
        <dbReference type="PROSITE-ProRule" id="PRU00339"/>
    </source>
</evidence>
<gene>
    <name evidence="5" type="ORF">UABAM_03376</name>
</gene>
<dbReference type="SUPFAM" id="SSF48452">
    <property type="entry name" value="TPR-like"/>
    <property type="match status" value="1"/>
</dbReference>
<keyword evidence="4" id="KW-0732">Signal</keyword>
<evidence type="ECO:0000256" key="4">
    <source>
        <dbReference type="SAM" id="SignalP"/>
    </source>
</evidence>
<evidence type="ECO:0000313" key="6">
    <source>
        <dbReference type="Proteomes" id="UP000326354"/>
    </source>
</evidence>
<feature type="repeat" description="TPR" evidence="1">
    <location>
        <begin position="106"/>
        <end position="139"/>
    </location>
</feature>
<organism evidence="5 6">
    <name type="scientific">Uabimicrobium amorphum</name>
    <dbReference type="NCBI Taxonomy" id="2596890"/>
    <lineage>
        <taxon>Bacteria</taxon>
        <taxon>Pseudomonadati</taxon>
        <taxon>Planctomycetota</taxon>
        <taxon>Candidatus Uabimicrobiia</taxon>
        <taxon>Candidatus Uabimicrobiales</taxon>
        <taxon>Candidatus Uabimicrobiaceae</taxon>
        <taxon>Candidatus Uabimicrobium</taxon>
    </lineage>
</organism>
<protein>
    <recommendedName>
        <fullName evidence="7">Tetratricopeptide repeat protein</fullName>
    </recommendedName>
</protein>
<dbReference type="OrthoDB" id="9766710at2"/>
<dbReference type="EMBL" id="AP019860">
    <property type="protein sequence ID" value="BBM85013.1"/>
    <property type="molecule type" value="Genomic_DNA"/>
</dbReference>
<evidence type="ECO:0000256" key="3">
    <source>
        <dbReference type="SAM" id="MobiDB-lite"/>
    </source>
</evidence>
<dbReference type="Pfam" id="PF13432">
    <property type="entry name" value="TPR_16"/>
    <property type="match status" value="1"/>
</dbReference>
<keyword evidence="1" id="KW-0802">TPR repeat</keyword>
<feature type="chain" id="PRO_5025059599" description="Tetratricopeptide repeat protein" evidence="4">
    <location>
        <begin position="18"/>
        <end position="385"/>
    </location>
</feature>
<dbReference type="PROSITE" id="PS50005">
    <property type="entry name" value="TPR"/>
    <property type="match status" value="1"/>
</dbReference>
<dbReference type="KEGG" id="uam:UABAM_03376"/>
<dbReference type="InterPro" id="IPR019734">
    <property type="entry name" value="TPR_rpt"/>
</dbReference>
<feature type="signal peptide" evidence="4">
    <location>
        <begin position="1"/>
        <end position="17"/>
    </location>
</feature>
<sequence length="385" mass="45774">MKWLFLLLGLVNAYVFAQETSEGYQKKIQALYEKIDQLASASEGAFLDKKVLLQAELRKLTTLQEQYKLMREQQQQAKTQQLEEESDGDGDDRNRQEVIIRTFPSRKNYLALGDIYWKQNRYEEALGMYAKVNDKFPSLLYKLGYAHETQGDYDEAERFFNLLRDEPMFRRQSRWSIDYLRWKQEMEQDIALYESPQQTNNEDEEQPKEEPLKEIPAGKDVLNVTNAVEEQPIEKEVVPANPVETKRRAKKTKSYLHKWYGKNSKSLKVLHKLLEKDFSVLEPNAALYLARIKIYMKKIKRYQQKITFMAKKLHKSQRKLFLVPEKNEYKILAKYSQDLRQQIQDQKVQVKTLQQILQQLQLLDSRCKNYIQRIQLKLKKENGDV</sequence>
<evidence type="ECO:0008006" key="7">
    <source>
        <dbReference type="Google" id="ProtNLM"/>
    </source>
</evidence>
<feature type="region of interest" description="Disordered" evidence="3">
    <location>
        <begin position="74"/>
        <end position="95"/>
    </location>
</feature>
<keyword evidence="2" id="KW-0175">Coiled coil</keyword>
<dbReference type="RefSeq" id="WP_151969136.1">
    <property type="nucleotide sequence ID" value="NZ_AP019860.1"/>
</dbReference>
<name>A0A5S9IN84_UABAM</name>
<reference evidence="5 6" key="1">
    <citation type="submission" date="2019-08" db="EMBL/GenBank/DDBJ databases">
        <title>Complete genome sequence of Candidatus Uab amorphum.</title>
        <authorList>
            <person name="Shiratori T."/>
            <person name="Suzuki S."/>
            <person name="Kakizawa Y."/>
            <person name="Ishida K."/>
        </authorList>
    </citation>
    <scope>NUCLEOTIDE SEQUENCE [LARGE SCALE GENOMIC DNA]</scope>
    <source>
        <strain evidence="5 6">SRT547</strain>
    </source>
</reference>
<dbReference type="AlphaFoldDB" id="A0A5S9IN84"/>
<keyword evidence="6" id="KW-1185">Reference proteome</keyword>
<feature type="coiled-coil region" evidence="2">
    <location>
        <begin position="299"/>
        <end position="373"/>
    </location>
</feature>
<dbReference type="Proteomes" id="UP000326354">
    <property type="component" value="Chromosome"/>
</dbReference>
<dbReference type="InterPro" id="IPR011990">
    <property type="entry name" value="TPR-like_helical_dom_sf"/>
</dbReference>
<dbReference type="Gene3D" id="1.25.40.10">
    <property type="entry name" value="Tetratricopeptide repeat domain"/>
    <property type="match status" value="1"/>
</dbReference>